<dbReference type="InterPro" id="IPR022674">
    <property type="entry name" value="G6P_DH_NAD-bd"/>
</dbReference>
<evidence type="ECO:0000256" key="8">
    <source>
        <dbReference type="SAM" id="MobiDB-lite"/>
    </source>
</evidence>
<protein>
    <recommendedName>
        <fullName evidence="2">glucose-6-phosphate dehydrogenase (NADP(+))</fullName>
        <ecNumber evidence="2">1.1.1.49</ecNumber>
    </recommendedName>
</protein>
<name>A0AAD9NB10_9ANNE</name>
<keyword evidence="11" id="KW-1185">Reference proteome</keyword>
<dbReference type="PANTHER" id="PTHR23429">
    <property type="entry name" value="GLUCOSE-6-PHOSPHATE 1-DEHYDROGENASE G6PD"/>
    <property type="match status" value="1"/>
</dbReference>
<dbReference type="PANTHER" id="PTHR23429:SF0">
    <property type="entry name" value="GLUCOSE-6-PHOSPHATE 1-DEHYDROGENASE"/>
    <property type="match status" value="1"/>
</dbReference>
<reference evidence="10" key="1">
    <citation type="journal article" date="2023" name="Mol. Biol. Evol.">
        <title>Third-Generation Sequencing Reveals the Adaptive Role of the Epigenome in Three Deep-Sea Polychaetes.</title>
        <authorList>
            <person name="Perez M."/>
            <person name="Aroh O."/>
            <person name="Sun Y."/>
            <person name="Lan Y."/>
            <person name="Juniper S.K."/>
            <person name="Young C.R."/>
            <person name="Angers B."/>
            <person name="Qian P.Y."/>
        </authorList>
    </citation>
    <scope>NUCLEOTIDE SEQUENCE</scope>
    <source>
        <strain evidence="10">P08H-3</strain>
    </source>
</reference>
<evidence type="ECO:0000313" key="10">
    <source>
        <dbReference type="EMBL" id="KAK2161591.1"/>
    </source>
</evidence>
<proteinExistence type="predicted"/>
<dbReference type="SUPFAM" id="SSF51735">
    <property type="entry name" value="NAD(P)-binding Rossmann-fold domains"/>
    <property type="match status" value="1"/>
</dbReference>
<organism evidence="10 11">
    <name type="scientific">Paralvinella palmiformis</name>
    <dbReference type="NCBI Taxonomy" id="53620"/>
    <lineage>
        <taxon>Eukaryota</taxon>
        <taxon>Metazoa</taxon>
        <taxon>Spiralia</taxon>
        <taxon>Lophotrochozoa</taxon>
        <taxon>Annelida</taxon>
        <taxon>Polychaeta</taxon>
        <taxon>Sedentaria</taxon>
        <taxon>Canalipalpata</taxon>
        <taxon>Terebellida</taxon>
        <taxon>Terebelliformia</taxon>
        <taxon>Alvinellidae</taxon>
        <taxon>Paralvinella</taxon>
    </lineage>
</organism>
<comment type="caution">
    <text evidence="10">The sequence shown here is derived from an EMBL/GenBank/DDBJ whole genome shotgun (WGS) entry which is preliminary data.</text>
</comment>
<dbReference type="InterPro" id="IPR001282">
    <property type="entry name" value="G6P_DH"/>
</dbReference>
<evidence type="ECO:0000256" key="1">
    <source>
        <dbReference type="ARBA" id="ARBA00004937"/>
    </source>
</evidence>
<evidence type="ECO:0000256" key="5">
    <source>
        <dbReference type="ARBA" id="ARBA00023002"/>
    </source>
</evidence>
<gene>
    <name evidence="10" type="ORF">LSH36_114g04046</name>
</gene>
<feature type="region of interest" description="Disordered" evidence="8">
    <location>
        <begin position="57"/>
        <end position="85"/>
    </location>
</feature>
<comment type="pathway">
    <text evidence="1">Carbohydrate degradation; pentose phosphate pathway; D-ribulose 5-phosphate from D-glucose 6-phosphate (oxidative stage): step 1/3.</text>
</comment>
<dbReference type="InterPro" id="IPR036291">
    <property type="entry name" value="NAD(P)-bd_dom_sf"/>
</dbReference>
<evidence type="ECO:0000313" key="11">
    <source>
        <dbReference type="Proteomes" id="UP001208570"/>
    </source>
</evidence>
<comment type="catalytic activity">
    <reaction evidence="7">
        <text>D-glucose 6-phosphate + NADP(+) = 6-phospho-D-glucono-1,5-lactone + NADPH + H(+)</text>
        <dbReference type="Rhea" id="RHEA:15841"/>
        <dbReference type="ChEBI" id="CHEBI:15378"/>
        <dbReference type="ChEBI" id="CHEBI:57783"/>
        <dbReference type="ChEBI" id="CHEBI:57955"/>
        <dbReference type="ChEBI" id="CHEBI:58349"/>
        <dbReference type="ChEBI" id="CHEBI:61548"/>
        <dbReference type="EC" id="1.1.1.49"/>
    </reaction>
    <physiologicalReaction direction="left-to-right" evidence="7">
        <dbReference type="Rhea" id="RHEA:15842"/>
    </physiologicalReaction>
</comment>
<dbReference type="GO" id="GO:0004345">
    <property type="term" value="F:glucose-6-phosphate dehydrogenase activity"/>
    <property type="evidence" value="ECO:0007669"/>
    <property type="project" value="UniProtKB-EC"/>
</dbReference>
<evidence type="ECO:0000256" key="2">
    <source>
        <dbReference type="ARBA" id="ARBA00013019"/>
    </source>
</evidence>
<keyword evidence="5" id="KW-0560">Oxidoreductase</keyword>
<evidence type="ECO:0000256" key="3">
    <source>
        <dbReference type="ARBA" id="ARBA00022526"/>
    </source>
</evidence>
<sequence>MVLRAYRLVTGKSELTNHDPPYTEASLPFYTSGLLSTSLGKFVTSKTMTTRRRILRKPTLAPKPRRKPSVISDSENESDEDVVPATSEQAMEMLKVSMVEEEDYHPQHVHIFVILGASVIDNKRYIVLRGTIAMTSTNTDQHPSWRRSNGALEGLGGSATQQEVIQLLSDELSEDVDYHQEKTHVFVVFGASEVRHRMKDLLFLFCLFHPIMAAPLSRKWLFRDGLLPKKTYFVGYARSKLTIADIRQRIEPYLKATDSQKKQLDAFFKNSVYVQGSYDKKEDFQKLNSEIQKLENAGPANRLFYLALPPSVYMNVTSNIRANCMAHEKVAEFKL</sequence>
<evidence type="ECO:0000259" key="9">
    <source>
        <dbReference type="Pfam" id="PF00479"/>
    </source>
</evidence>
<dbReference type="EMBL" id="JAODUP010000114">
    <property type="protein sequence ID" value="KAK2161591.1"/>
    <property type="molecule type" value="Genomic_DNA"/>
</dbReference>
<dbReference type="Gene3D" id="3.40.50.720">
    <property type="entry name" value="NAD(P)-binding Rossmann-like Domain"/>
    <property type="match status" value="1"/>
</dbReference>
<dbReference type="EC" id="1.1.1.49" evidence="2"/>
<dbReference type="GO" id="GO:0050661">
    <property type="term" value="F:NADP binding"/>
    <property type="evidence" value="ECO:0007669"/>
    <property type="project" value="InterPro"/>
</dbReference>
<keyword evidence="6" id="KW-0119">Carbohydrate metabolism</keyword>
<dbReference type="GO" id="GO:0006006">
    <property type="term" value="P:glucose metabolic process"/>
    <property type="evidence" value="ECO:0007669"/>
    <property type="project" value="UniProtKB-KW"/>
</dbReference>
<evidence type="ECO:0000256" key="6">
    <source>
        <dbReference type="ARBA" id="ARBA00023277"/>
    </source>
</evidence>
<dbReference type="GO" id="GO:0005829">
    <property type="term" value="C:cytosol"/>
    <property type="evidence" value="ECO:0007669"/>
    <property type="project" value="TreeGrafter"/>
</dbReference>
<accession>A0AAD9NB10</accession>
<dbReference type="Proteomes" id="UP001208570">
    <property type="component" value="Unassembled WGS sequence"/>
</dbReference>
<evidence type="ECO:0000256" key="7">
    <source>
        <dbReference type="ARBA" id="ARBA00047696"/>
    </source>
</evidence>
<keyword evidence="4" id="KW-0521">NADP</keyword>
<dbReference type="Pfam" id="PF00479">
    <property type="entry name" value="G6PD_N"/>
    <property type="match status" value="1"/>
</dbReference>
<dbReference type="GO" id="GO:0009051">
    <property type="term" value="P:pentose-phosphate shunt, oxidative branch"/>
    <property type="evidence" value="ECO:0007669"/>
    <property type="project" value="TreeGrafter"/>
</dbReference>
<evidence type="ECO:0000256" key="4">
    <source>
        <dbReference type="ARBA" id="ARBA00022857"/>
    </source>
</evidence>
<keyword evidence="3" id="KW-0313">Glucose metabolism</keyword>
<dbReference type="AlphaFoldDB" id="A0AAD9NB10"/>
<feature type="domain" description="Glucose-6-phosphate dehydrogenase NAD-binding" evidence="9">
    <location>
        <begin position="221"/>
        <end position="328"/>
    </location>
</feature>